<dbReference type="EMBL" id="VBOW01000045">
    <property type="protein sequence ID" value="TMQ57939.1"/>
    <property type="molecule type" value="Genomic_DNA"/>
</dbReference>
<dbReference type="Pfam" id="PF01588">
    <property type="entry name" value="tRNA_bind"/>
    <property type="match status" value="1"/>
</dbReference>
<feature type="binding site" evidence="15">
    <location>
        <position position="461"/>
    </location>
    <ligand>
        <name>Mg(2+)</name>
        <dbReference type="ChEBI" id="CHEBI:18420"/>
        <note>shared with alpha subunit</note>
    </ligand>
</feature>
<keyword evidence="11 16" id="KW-0694">RNA-binding</keyword>
<evidence type="ECO:0000259" key="18">
    <source>
        <dbReference type="PROSITE" id="PS51447"/>
    </source>
</evidence>
<dbReference type="Proteomes" id="UP000316852">
    <property type="component" value="Unassembled WGS sequence"/>
</dbReference>
<evidence type="ECO:0000256" key="12">
    <source>
        <dbReference type="ARBA" id="ARBA00022917"/>
    </source>
</evidence>
<evidence type="ECO:0000256" key="16">
    <source>
        <dbReference type="PROSITE-ProRule" id="PRU00209"/>
    </source>
</evidence>
<evidence type="ECO:0000256" key="15">
    <source>
        <dbReference type="HAMAP-Rule" id="MF_00283"/>
    </source>
</evidence>
<dbReference type="GO" id="GO:0000049">
    <property type="term" value="F:tRNA binding"/>
    <property type="evidence" value="ECO:0007669"/>
    <property type="project" value="UniProtKB-UniRule"/>
</dbReference>
<evidence type="ECO:0000256" key="6">
    <source>
        <dbReference type="ARBA" id="ARBA00022598"/>
    </source>
</evidence>
<evidence type="ECO:0000256" key="2">
    <source>
        <dbReference type="ARBA" id="ARBA00008653"/>
    </source>
</evidence>
<dbReference type="InterPro" id="IPR036690">
    <property type="entry name" value="Fdx_antiC-bd_sf"/>
</dbReference>
<dbReference type="SUPFAM" id="SSF56037">
    <property type="entry name" value="PheT/TilS domain"/>
    <property type="match status" value="1"/>
</dbReference>
<dbReference type="InterPro" id="IPR045060">
    <property type="entry name" value="Phe-tRNA-ligase_IIc_bsu"/>
</dbReference>
<evidence type="ECO:0000256" key="9">
    <source>
        <dbReference type="ARBA" id="ARBA00022840"/>
    </source>
</evidence>
<comment type="cofactor">
    <cofactor evidence="15">
        <name>Mg(2+)</name>
        <dbReference type="ChEBI" id="CHEBI:18420"/>
    </cofactor>
    <text evidence="15">Binds 2 magnesium ions per tetramer.</text>
</comment>
<evidence type="ECO:0000313" key="20">
    <source>
        <dbReference type="EMBL" id="TMQ57939.1"/>
    </source>
</evidence>
<dbReference type="SUPFAM" id="SSF50249">
    <property type="entry name" value="Nucleic acid-binding proteins"/>
    <property type="match status" value="1"/>
</dbReference>
<keyword evidence="13 15" id="KW-0030">Aminoacyl-tRNA synthetase</keyword>
<protein>
    <recommendedName>
        <fullName evidence="15">Phenylalanine--tRNA ligase beta subunit</fullName>
        <ecNumber evidence="15">6.1.1.20</ecNumber>
    </recommendedName>
    <alternativeName>
        <fullName evidence="15">Phenylalanyl-tRNA synthetase beta subunit</fullName>
        <shortName evidence="15">PheRS</shortName>
    </alternativeName>
</protein>
<accession>A0A538T2T1</accession>
<dbReference type="Gene3D" id="3.30.70.380">
    <property type="entry name" value="Ferrodoxin-fold anticodon-binding domain"/>
    <property type="match status" value="1"/>
</dbReference>
<comment type="subunit">
    <text evidence="3 15">Tetramer of two alpha and two beta subunits.</text>
</comment>
<dbReference type="CDD" id="cd02796">
    <property type="entry name" value="tRNA_bind_bactPheRS"/>
    <property type="match status" value="1"/>
</dbReference>
<dbReference type="Gene3D" id="3.30.56.10">
    <property type="match status" value="2"/>
</dbReference>
<dbReference type="SUPFAM" id="SSF46955">
    <property type="entry name" value="Putative DNA-binding domain"/>
    <property type="match status" value="1"/>
</dbReference>
<dbReference type="GO" id="GO:0005524">
    <property type="term" value="F:ATP binding"/>
    <property type="evidence" value="ECO:0007669"/>
    <property type="project" value="UniProtKB-UniRule"/>
</dbReference>
<dbReference type="SUPFAM" id="SSF55681">
    <property type="entry name" value="Class II aaRS and biotin synthetases"/>
    <property type="match status" value="1"/>
</dbReference>
<dbReference type="SMART" id="SM00873">
    <property type="entry name" value="B3_4"/>
    <property type="match status" value="1"/>
</dbReference>
<dbReference type="PROSITE" id="PS51483">
    <property type="entry name" value="B5"/>
    <property type="match status" value="1"/>
</dbReference>
<evidence type="ECO:0000256" key="5">
    <source>
        <dbReference type="ARBA" id="ARBA00022555"/>
    </source>
</evidence>
<dbReference type="InterPro" id="IPR005121">
    <property type="entry name" value="Fdx_antiC-bd"/>
</dbReference>
<dbReference type="GO" id="GO:0009328">
    <property type="term" value="C:phenylalanine-tRNA ligase complex"/>
    <property type="evidence" value="ECO:0007669"/>
    <property type="project" value="TreeGrafter"/>
</dbReference>
<dbReference type="SMART" id="SM00874">
    <property type="entry name" value="B5"/>
    <property type="match status" value="1"/>
</dbReference>
<dbReference type="Pfam" id="PF03147">
    <property type="entry name" value="FDX-ACB"/>
    <property type="match status" value="1"/>
</dbReference>
<keyword evidence="7 15" id="KW-0479">Metal-binding</keyword>
<dbReference type="FunFam" id="3.50.40.10:FF:000001">
    <property type="entry name" value="Phenylalanine--tRNA ligase beta subunit"/>
    <property type="match status" value="1"/>
</dbReference>
<dbReference type="NCBIfam" id="NF045760">
    <property type="entry name" value="YtpR"/>
    <property type="match status" value="1"/>
</dbReference>
<evidence type="ECO:0000256" key="1">
    <source>
        <dbReference type="ARBA" id="ARBA00004496"/>
    </source>
</evidence>
<dbReference type="PROSITE" id="PS51447">
    <property type="entry name" value="FDX_ACB"/>
    <property type="match status" value="1"/>
</dbReference>
<dbReference type="GO" id="GO:0006432">
    <property type="term" value="P:phenylalanyl-tRNA aminoacylation"/>
    <property type="evidence" value="ECO:0007669"/>
    <property type="project" value="UniProtKB-UniRule"/>
</dbReference>
<dbReference type="FunFam" id="2.40.50.140:FF:000045">
    <property type="entry name" value="Phenylalanine--tRNA ligase beta subunit"/>
    <property type="match status" value="1"/>
</dbReference>
<sequence>MKVTWGWLADWVDLPPTPEALAHALAMRGFPVASIERRVSFDPAIIVGRVLEVAPHPNADRLRLCLVDVGTAKLSIVCGASNVAAGQAVAVAQIGARLPDGTKLRKSKIRGVESEGMICSERELGLSEESEGIWVLPDSPRPGTPLRDVLGPGDAILDVEITSNRTDCMPVRGLAREIASIGGGALKPVPALRATAQAAVPRVTIENPRDCGRYMARVVEGVRIARSPEWLRQRLEATGFRSINNVVDVTNYILRTHGQPIHAFDASKVAGNEIVVRRARAGEELTLLDGRSVALSPEVLVIADRARPMALAGIMGGLHSGVTDKTSTVVLESAEFSPVLTKKAASALGLDTDASQRFIQGVDPEGVALALDETARLLAEVASGTVAEGVVDLWPGKEPPKRVRLRRSRLHRLLGVDFERAAITSALLSLEIRQTEGWRGEDESAEFEVPSYRKDLEIEEDLIEEVARVQGYDRIPLRVRGLAVTGYREPQEPDLVRDIVHTVCGFGFDEVLINALVGDVPAEVLPAGGVTELWEIQNPKSRELKHLRPSLLPGLLQAAARNLRHGAHEVRLVEAGKVFRASPPPLGTERREIGLVLVGTPDPWSQPGADPDRYLELKGAVESCLEALGIDSRKSGPYHETWWASGAGAAIETDGKRLARLGQVAPKLSAAAGLERPAWAAVLDFTAIAETVPPRRRFQPLPKYPAVKRDLAILVDRAVLHGEVEATIRRSGGSLLESVRLFDVFEGEQLGSGKKSLAYALEFRSPDRTLQDREVDEAVQNIVRALGSTVRATLRGGVESTAAGRP</sequence>
<dbReference type="InterPro" id="IPR020825">
    <property type="entry name" value="Phe-tRNA_synthase-like_B3/B4"/>
</dbReference>
<gene>
    <name evidence="15" type="primary">pheT</name>
    <name evidence="20" type="ORF">E6K76_09315</name>
</gene>
<dbReference type="GO" id="GO:0004826">
    <property type="term" value="F:phenylalanine-tRNA ligase activity"/>
    <property type="evidence" value="ECO:0007669"/>
    <property type="project" value="UniProtKB-UniRule"/>
</dbReference>
<dbReference type="Pfam" id="PF03484">
    <property type="entry name" value="B5"/>
    <property type="match status" value="1"/>
</dbReference>
<comment type="similarity">
    <text evidence="2 15">Belongs to the phenylalanyl-tRNA synthetase beta subunit family. Type 1 subfamily.</text>
</comment>
<organism evidence="20 21">
    <name type="scientific">Eiseniibacteriota bacterium</name>
    <dbReference type="NCBI Taxonomy" id="2212470"/>
    <lineage>
        <taxon>Bacteria</taxon>
        <taxon>Candidatus Eiseniibacteriota</taxon>
    </lineage>
</organism>
<proteinExistence type="inferred from homology"/>
<dbReference type="AlphaFoldDB" id="A0A538T2T1"/>
<dbReference type="Pfam" id="PF17759">
    <property type="entry name" value="tRNA_synthFbeta"/>
    <property type="match status" value="1"/>
</dbReference>
<name>A0A538T2T1_UNCEI</name>
<feature type="binding site" evidence="15">
    <location>
        <position position="464"/>
    </location>
    <ligand>
        <name>Mg(2+)</name>
        <dbReference type="ChEBI" id="CHEBI:18420"/>
        <note>shared with alpha subunit</note>
    </ligand>
</feature>
<comment type="catalytic activity">
    <reaction evidence="14 15">
        <text>tRNA(Phe) + L-phenylalanine + ATP = L-phenylalanyl-tRNA(Phe) + AMP + diphosphate + H(+)</text>
        <dbReference type="Rhea" id="RHEA:19413"/>
        <dbReference type="Rhea" id="RHEA-COMP:9668"/>
        <dbReference type="Rhea" id="RHEA-COMP:9699"/>
        <dbReference type="ChEBI" id="CHEBI:15378"/>
        <dbReference type="ChEBI" id="CHEBI:30616"/>
        <dbReference type="ChEBI" id="CHEBI:33019"/>
        <dbReference type="ChEBI" id="CHEBI:58095"/>
        <dbReference type="ChEBI" id="CHEBI:78442"/>
        <dbReference type="ChEBI" id="CHEBI:78531"/>
        <dbReference type="ChEBI" id="CHEBI:456215"/>
        <dbReference type="EC" id="6.1.1.20"/>
    </reaction>
</comment>
<evidence type="ECO:0000256" key="3">
    <source>
        <dbReference type="ARBA" id="ARBA00011209"/>
    </source>
</evidence>
<dbReference type="Gene3D" id="2.40.50.140">
    <property type="entry name" value="Nucleic acid-binding proteins"/>
    <property type="match status" value="1"/>
</dbReference>
<feature type="binding site" evidence="15">
    <location>
        <position position="455"/>
    </location>
    <ligand>
        <name>Mg(2+)</name>
        <dbReference type="ChEBI" id="CHEBI:18420"/>
        <note>shared with alpha subunit</note>
    </ligand>
</feature>
<evidence type="ECO:0000256" key="7">
    <source>
        <dbReference type="ARBA" id="ARBA00022723"/>
    </source>
</evidence>
<feature type="domain" description="B5" evidence="19">
    <location>
        <begin position="398"/>
        <end position="477"/>
    </location>
</feature>
<reference evidence="20 21" key="1">
    <citation type="journal article" date="2019" name="Nat. Microbiol.">
        <title>Mediterranean grassland soil C-N compound turnover is dependent on rainfall and depth, and is mediated by genomically divergent microorganisms.</title>
        <authorList>
            <person name="Diamond S."/>
            <person name="Andeer P.F."/>
            <person name="Li Z."/>
            <person name="Crits-Christoph A."/>
            <person name="Burstein D."/>
            <person name="Anantharaman K."/>
            <person name="Lane K.R."/>
            <person name="Thomas B.C."/>
            <person name="Pan C."/>
            <person name="Northen T.R."/>
            <person name="Banfield J.F."/>
        </authorList>
    </citation>
    <scope>NUCLEOTIDE SEQUENCE [LARGE SCALE GENOMIC DNA]</scope>
    <source>
        <strain evidence="20">WS_6</strain>
    </source>
</reference>
<dbReference type="PANTHER" id="PTHR10947:SF0">
    <property type="entry name" value="PHENYLALANINE--TRNA LIGASE BETA SUBUNIT"/>
    <property type="match status" value="1"/>
</dbReference>
<dbReference type="InterPro" id="IPR009061">
    <property type="entry name" value="DNA-bd_dom_put_sf"/>
</dbReference>
<evidence type="ECO:0000256" key="4">
    <source>
        <dbReference type="ARBA" id="ARBA00022490"/>
    </source>
</evidence>
<dbReference type="PANTHER" id="PTHR10947">
    <property type="entry name" value="PHENYLALANYL-TRNA SYNTHETASE BETA CHAIN AND LEUCINE-RICH REPEAT-CONTAINING PROTEIN 47"/>
    <property type="match status" value="1"/>
</dbReference>
<dbReference type="Gene3D" id="3.30.930.10">
    <property type="entry name" value="Bira Bifunctional Protein, Domain 2"/>
    <property type="match status" value="1"/>
</dbReference>
<dbReference type="InterPro" id="IPR002547">
    <property type="entry name" value="tRNA-bd_dom"/>
</dbReference>
<keyword evidence="8 15" id="KW-0547">Nucleotide-binding</keyword>
<evidence type="ECO:0000256" key="8">
    <source>
        <dbReference type="ARBA" id="ARBA00022741"/>
    </source>
</evidence>
<evidence type="ECO:0000259" key="19">
    <source>
        <dbReference type="PROSITE" id="PS51483"/>
    </source>
</evidence>
<dbReference type="InterPro" id="IPR004532">
    <property type="entry name" value="Phe-tRNA-ligase_IIc_bsu_bact"/>
</dbReference>
<dbReference type="FunFam" id="3.30.70.380:FF:000001">
    <property type="entry name" value="Phenylalanine--tRNA ligase beta subunit"/>
    <property type="match status" value="1"/>
</dbReference>
<dbReference type="InterPro" id="IPR012340">
    <property type="entry name" value="NA-bd_OB-fold"/>
</dbReference>
<dbReference type="NCBIfam" id="TIGR00472">
    <property type="entry name" value="pheT_bact"/>
    <property type="match status" value="1"/>
</dbReference>
<dbReference type="SUPFAM" id="SSF54991">
    <property type="entry name" value="Anticodon-binding domain of PheRS"/>
    <property type="match status" value="1"/>
</dbReference>
<dbReference type="GO" id="GO:0000287">
    <property type="term" value="F:magnesium ion binding"/>
    <property type="evidence" value="ECO:0007669"/>
    <property type="project" value="UniProtKB-UniRule"/>
</dbReference>
<evidence type="ECO:0000256" key="13">
    <source>
        <dbReference type="ARBA" id="ARBA00023146"/>
    </source>
</evidence>
<dbReference type="InterPro" id="IPR033714">
    <property type="entry name" value="tRNA_bind_bactPheRS"/>
</dbReference>
<dbReference type="InterPro" id="IPR005147">
    <property type="entry name" value="tRNA_synthase_B5-dom"/>
</dbReference>
<dbReference type="HAMAP" id="MF_00283">
    <property type="entry name" value="Phe_tRNA_synth_beta1"/>
    <property type="match status" value="1"/>
</dbReference>
<dbReference type="InterPro" id="IPR041616">
    <property type="entry name" value="PheRS_beta_core"/>
</dbReference>
<dbReference type="EC" id="6.1.1.20" evidence="15"/>
<keyword evidence="9 15" id="KW-0067">ATP-binding</keyword>
<comment type="caution">
    <text evidence="20">The sequence shown here is derived from an EMBL/GenBank/DDBJ whole genome shotgun (WGS) entry which is preliminary data.</text>
</comment>
<dbReference type="SMART" id="SM00896">
    <property type="entry name" value="FDX-ACB"/>
    <property type="match status" value="1"/>
</dbReference>
<keyword evidence="10 15" id="KW-0460">Magnesium</keyword>
<dbReference type="InterPro" id="IPR005146">
    <property type="entry name" value="B3/B4_tRNA-bd"/>
</dbReference>
<dbReference type="Pfam" id="PF03483">
    <property type="entry name" value="B3_4"/>
    <property type="match status" value="1"/>
</dbReference>
<dbReference type="Gene3D" id="3.50.40.10">
    <property type="entry name" value="Phenylalanyl-trna Synthetase, Chain B, domain 3"/>
    <property type="match status" value="1"/>
</dbReference>
<feature type="domain" description="FDX-ACB" evidence="18">
    <location>
        <begin position="702"/>
        <end position="795"/>
    </location>
</feature>
<keyword evidence="4 15" id="KW-0963">Cytoplasm</keyword>
<evidence type="ECO:0000256" key="10">
    <source>
        <dbReference type="ARBA" id="ARBA00022842"/>
    </source>
</evidence>
<evidence type="ECO:0000259" key="17">
    <source>
        <dbReference type="PROSITE" id="PS50886"/>
    </source>
</evidence>
<evidence type="ECO:0000313" key="21">
    <source>
        <dbReference type="Proteomes" id="UP000316852"/>
    </source>
</evidence>
<evidence type="ECO:0000256" key="11">
    <source>
        <dbReference type="ARBA" id="ARBA00022884"/>
    </source>
</evidence>
<feature type="binding site" evidence="15">
    <location>
        <position position="465"/>
    </location>
    <ligand>
        <name>Mg(2+)</name>
        <dbReference type="ChEBI" id="CHEBI:18420"/>
        <note>shared with alpha subunit</note>
    </ligand>
</feature>
<feature type="domain" description="TRNA-binding" evidence="17">
    <location>
        <begin position="39"/>
        <end position="147"/>
    </location>
</feature>
<evidence type="ECO:0000256" key="14">
    <source>
        <dbReference type="ARBA" id="ARBA00049255"/>
    </source>
</evidence>
<keyword evidence="12 15" id="KW-0648">Protein biosynthesis</keyword>
<keyword evidence="5 16" id="KW-0820">tRNA-binding</keyword>
<comment type="subcellular location">
    <subcellularLocation>
        <location evidence="1 15">Cytoplasm</location>
    </subcellularLocation>
</comment>
<keyword evidence="6 15" id="KW-0436">Ligase</keyword>
<dbReference type="InterPro" id="IPR045864">
    <property type="entry name" value="aa-tRNA-synth_II/BPL/LPL"/>
</dbReference>
<dbReference type="PROSITE" id="PS50886">
    <property type="entry name" value="TRBD"/>
    <property type="match status" value="1"/>
</dbReference>